<organism evidence="4 5">
    <name type="scientific">Urochloa decumbens</name>
    <dbReference type="NCBI Taxonomy" id="240449"/>
    <lineage>
        <taxon>Eukaryota</taxon>
        <taxon>Viridiplantae</taxon>
        <taxon>Streptophyta</taxon>
        <taxon>Embryophyta</taxon>
        <taxon>Tracheophyta</taxon>
        <taxon>Spermatophyta</taxon>
        <taxon>Magnoliopsida</taxon>
        <taxon>Liliopsida</taxon>
        <taxon>Poales</taxon>
        <taxon>Poaceae</taxon>
        <taxon>PACMAD clade</taxon>
        <taxon>Panicoideae</taxon>
        <taxon>Panicodae</taxon>
        <taxon>Paniceae</taxon>
        <taxon>Melinidinae</taxon>
        <taxon>Urochloa</taxon>
    </lineage>
</organism>
<evidence type="ECO:0000259" key="3">
    <source>
        <dbReference type="Pfam" id="PF07786"/>
    </source>
</evidence>
<dbReference type="EMBL" id="OZ075122">
    <property type="protein sequence ID" value="CAL4910248.1"/>
    <property type="molecule type" value="Genomic_DNA"/>
</dbReference>
<feature type="transmembrane region" description="Helical" evidence="2">
    <location>
        <begin position="198"/>
        <end position="216"/>
    </location>
</feature>
<dbReference type="AlphaFoldDB" id="A0ABC8WIT7"/>
<gene>
    <name evidence="4" type="ORF">URODEC1_LOCUS14243</name>
</gene>
<reference evidence="5" key="1">
    <citation type="submission" date="2024-06" db="EMBL/GenBank/DDBJ databases">
        <authorList>
            <person name="Ryan C."/>
        </authorList>
    </citation>
    <scope>NUCLEOTIDE SEQUENCE [LARGE SCALE GENOMIC DNA]</scope>
</reference>
<protein>
    <recommendedName>
        <fullName evidence="3">Heparan-alpha-glucosaminide N-acetyltransferase catalytic domain-containing protein</fullName>
    </recommendedName>
</protein>
<feature type="transmembrane region" description="Helical" evidence="2">
    <location>
        <begin position="348"/>
        <end position="369"/>
    </location>
</feature>
<name>A0ABC8WIT7_9POAL</name>
<feature type="transmembrane region" description="Helical" evidence="2">
    <location>
        <begin position="159"/>
        <end position="178"/>
    </location>
</feature>
<accession>A0ABC8WIT7</accession>
<feature type="transmembrane region" description="Helical" evidence="2">
    <location>
        <begin position="236"/>
        <end position="255"/>
    </location>
</feature>
<dbReference type="InterPro" id="IPR012429">
    <property type="entry name" value="HGSNAT_cat"/>
</dbReference>
<feature type="transmembrane region" description="Helical" evidence="2">
    <location>
        <begin position="122"/>
        <end position="147"/>
    </location>
</feature>
<proteinExistence type="predicted"/>
<keyword evidence="2" id="KW-0472">Membrane</keyword>
<evidence type="ECO:0000256" key="2">
    <source>
        <dbReference type="SAM" id="Phobius"/>
    </source>
</evidence>
<dbReference type="Proteomes" id="UP001497457">
    <property type="component" value="Chromosome 12b"/>
</dbReference>
<feature type="transmembrane region" description="Helical" evidence="2">
    <location>
        <begin position="378"/>
        <end position="399"/>
    </location>
</feature>
<keyword evidence="2" id="KW-1133">Transmembrane helix</keyword>
<reference evidence="4 5" key="2">
    <citation type="submission" date="2024-10" db="EMBL/GenBank/DDBJ databases">
        <authorList>
            <person name="Ryan C."/>
        </authorList>
    </citation>
    <scope>NUCLEOTIDE SEQUENCE [LARGE SCALE GENOMIC DNA]</scope>
</reference>
<feature type="transmembrane region" description="Helical" evidence="2">
    <location>
        <begin position="450"/>
        <end position="469"/>
    </location>
</feature>
<feature type="domain" description="Heparan-alpha-glucosaminide N-acetyltransferase catalytic" evidence="3">
    <location>
        <begin position="88"/>
        <end position="222"/>
    </location>
</feature>
<feature type="transmembrane region" description="Helical" evidence="2">
    <location>
        <begin position="494"/>
        <end position="514"/>
    </location>
</feature>
<dbReference type="Pfam" id="PF07786">
    <property type="entry name" value="HGSNAT_cat"/>
    <property type="match status" value="1"/>
</dbReference>
<evidence type="ECO:0000313" key="4">
    <source>
        <dbReference type="EMBL" id="CAL4910248.1"/>
    </source>
</evidence>
<keyword evidence="2" id="KW-0812">Transmembrane</keyword>
<evidence type="ECO:0000313" key="5">
    <source>
        <dbReference type="Proteomes" id="UP001497457"/>
    </source>
</evidence>
<dbReference type="PANTHER" id="PTHR31061:SF23">
    <property type="entry name" value="OS05G0155700 PROTEIN"/>
    <property type="match status" value="1"/>
</dbReference>
<keyword evidence="5" id="KW-1185">Reference proteome</keyword>
<feature type="region of interest" description="Disordered" evidence="1">
    <location>
        <begin position="61"/>
        <end position="85"/>
    </location>
</feature>
<feature type="transmembrane region" description="Helical" evidence="2">
    <location>
        <begin position="411"/>
        <end position="430"/>
    </location>
</feature>
<evidence type="ECO:0000256" key="1">
    <source>
        <dbReference type="SAM" id="MobiDB-lite"/>
    </source>
</evidence>
<sequence>MIHLNFPLINLNKQVSLTVGPWDCCDCEKTPKMDATVVSIAGEGDDSARLPLVARTEEIHPYAEPPSPQRPPLDAAAAQPEQQRKPQRLASLDVFRGFTVAMMILVDDAGGAWPGINHSPWFGVTVADFVMPAFLFIIGVSTALVFKKIPNKTAATKKAAVRAIKLFILGVILQGGYIHGRHKLTYGVDLDQIRWLGVLQRIAIGYFLAAISEIWLINNNLVDSHISFVKKYFMEWIMAMLITVLYVALVFGLYVSNWEFKVKVNNSTLSSPSNSVEMKTIHCGVRGSLGPPCNAVGLVDRVLLGANHLYKNPVYKRTKECSINSPDYGPLPPNAPDWCLAPFDPEGLLSSLMAAVTCFVGLHFGHVLIHCKNHSQRMLFWLLASTVLTISAFLLQLLGMPFSKPLYTVSYMLLTAGVSGFLLLLLYCTVDVIHMKKPFILFQWMGMNALIVYVLAACELFPTLIQGFYWRSPENNLVDITESLLQAIFHSKRWGTLAFVLLEIVFWCLAAGFLHMKGVYLKL</sequence>
<dbReference type="PANTHER" id="PTHR31061">
    <property type="entry name" value="LD22376P"/>
    <property type="match status" value="1"/>
</dbReference>